<dbReference type="OrthoDB" id="426001at2759"/>
<accession>A0A7I8W4V2</accession>
<dbReference type="PROSITE" id="PS50054">
    <property type="entry name" value="TYR_PHOSPHATASE_DUAL"/>
    <property type="match status" value="1"/>
</dbReference>
<evidence type="ECO:0000256" key="3">
    <source>
        <dbReference type="ARBA" id="ARBA00022801"/>
    </source>
</evidence>
<evidence type="ECO:0000259" key="7">
    <source>
        <dbReference type="PROSITE" id="PS50056"/>
    </source>
</evidence>
<dbReference type="EC" id="3.1.3.48" evidence="2"/>
<dbReference type="InterPro" id="IPR036873">
    <property type="entry name" value="Rhodanese-like_dom_sf"/>
</dbReference>
<dbReference type="GO" id="GO:0033550">
    <property type="term" value="F:MAP kinase tyrosine phosphatase activity"/>
    <property type="evidence" value="ECO:0007669"/>
    <property type="project" value="TreeGrafter"/>
</dbReference>
<evidence type="ECO:0000259" key="8">
    <source>
        <dbReference type="PROSITE" id="PS50206"/>
    </source>
</evidence>
<name>A0A7I8W4V2_9ANNE</name>
<feature type="compositionally biased region" description="Low complexity" evidence="5">
    <location>
        <begin position="492"/>
        <end position="506"/>
    </location>
</feature>
<dbReference type="PRINTS" id="PR01764">
    <property type="entry name" value="MAPKPHPHTASE"/>
</dbReference>
<dbReference type="InterPro" id="IPR020422">
    <property type="entry name" value="TYR_PHOSPHATASE_DUAL_dom"/>
</dbReference>
<dbReference type="SUPFAM" id="SSF52799">
    <property type="entry name" value="(Phosphotyrosine protein) phosphatases II"/>
    <property type="match status" value="1"/>
</dbReference>
<evidence type="ECO:0000256" key="4">
    <source>
        <dbReference type="ARBA" id="ARBA00022912"/>
    </source>
</evidence>
<dbReference type="GO" id="GO:0005737">
    <property type="term" value="C:cytoplasm"/>
    <property type="evidence" value="ECO:0007669"/>
    <property type="project" value="TreeGrafter"/>
</dbReference>
<dbReference type="Gene3D" id="3.40.250.10">
    <property type="entry name" value="Rhodanese-like domain"/>
    <property type="match status" value="1"/>
</dbReference>
<dbReference type="CDD" id="cd14568">
    <property type="entry name" value="DSP_MKP_classIII"/>
    <property type="match status" value="1"/>
</dbReference>
<evidence type="ECO:0000256" key="1">
    <source>
        <dbReference type="ARBA" id="ARBA00008601"/>
    </source>
</evidence>
<proteinExistence type="inferred from homology"/>
<sequence length="515" mass="56629">MAASNWKLVLPETVAQCIHDDTDKVLIVDSRSFLEYNTCHIGNAINVCCSKLVKRRLQKDKISIVELLHCSTNCETNTDRFIIVYDQCTSDPTALPVDCFAFVLVSKLNTLFRKVAFLKGGFLDFKASYPSLCESKSCNVSGLETKPTLTSMSQPCMPVSSQGPTKILPFLYLGSQNDALSKKLFDQQKITHVLNVSTQCPQPEHVMDAYFFRIAINDNYTSKLLPHLDKAFSFINKVKEANGKVLVHCMAGISRSPALAIAYIMKYLNMSSDDAYKFVKEKRPTISPNFNFLGQLTEYEKFLKNDGPPIPPKLLPIQHQPSATLHSPTTAFSLLSFSEAEVPMPKHALPASSLRNIQFTACSKLPSKANVRRPLSLNVETESLSFRGSQASPCPKPAVKRPLSLGVDPPSLSSSKRPTVRPCSIGLTGTPLTPQKEESPPANFTSEISERRCRSFDNLFADNEDNDEITGGCSFRRKHPMYSSIGGGSVQSNSSPISSAGSSSLHGSRELISVT</sequence>
<evidence type="ECO:0000256" key="2">
    <source>
        <dbReference type="ARBA" id="ARBA00013064"/>
    </source>
</evidence>
<dbReference type="SUPFAM" id="SSF52821">
    <property type="entry name" value="Rhodanese/Cell cycle control phosphatase"/>
    <property type="match status" value="1"/>
</dbReference>
<dbReference type="CDD" id="cd01446">
    <property type="entry name" value="DSP_MapKP"/>
    <property type="match status" value="1"/>
</dbReference>
<gene>
    <name evidence="9" type="ORF">DGYR_LOCUS10476</name>
</gene>
<dbReference type="InterPro" id="IPR000387">
    <property type="entry name" value="Tyr_Pase_dom"/>
</dbReference>
<feature type="domain" description="Tyrosine specific protein phosphatases" evidence="7">
    <location>
        <begin position="232"/>
        <end position="286"/>
    </location>
</feature>
<evidence type="ECO:0000256" key="5">
    <source>
        <dbReference type="SAM" id="MobiDB-lite"/>
    </source>
</evidence>
<feature type="domain" description="Rhodanese" evidence="8">
    <location>
        <begin position="21"/>
        <end position="134"/>
    </location>
</feature>
<dbReference type="GO" id="GO:0017017">
    <property type="term" value="F:MAP kinase tyrosine/serine/threonine phosphatase activity"/>
    <property type="evidence" value="ECO:0007669"/>
    <property type="project" value="InterPro"/>
</dbReference>
<dbReference type="InterPro" id="IPR001763">
    <property type="entry name" value="Rhodanese-like_dom"/>
</dbReference>
<evidence type="ECO:0000259" key="6">
    <source>
        <dbReference type="PROSITE" id="PS50054"/>
    </source>
</evidence>
<dbReference type="PROSITE" id="PS00383">
    <property type="entry name" value="TYR_PHOSPHATASE_1"/>
    <property type="match status" value="1"/>
</dbReference>
<feature type="domain" description="Tyrosine-protein phosphatase" evidence="6">
    <location>
        <begin position="163"/>
        <end position="305"/>
    </location>
</feature>
<dbReference type="GO" id="GO:0008330">
    <property type="term" value="F:protein tyrosine/threonine phosphatase activity"/>
    <property type="evidence" value="ECO:0007669"/>
    <property type="project" value="TreeGrafter"/>
</dbReference>
<keyword evidence="4" id="KW-0904">Protein phosphatase</keyword>
<dbReference type="AlphaFoldDB" id="A0A7I8W4V2"/>
<dbReference type="Gene3D" id="3.90.190.10">
    <property type="entry name" value="Protein tyrosine phosphatase superfamily"/>
    <property type="match status" value="1"/>
</dbReference>
<reference evidence="9 10" key="1">
    <citation type="submission" date="2020-08" db="EMBL/GenBank/DDBJ databases">
        <authorList>
            <person name="Hejnol A."/>
        </authorList>
    </citation>
    <scope>NUCLEOTIDE SEQUENCE [LARGE SCALE GENOMIC DNA]</scope>
</reference>
<dbReference type="PANTHER" id="PTHR10159:SF533">
    <property type="entry name" value="TYROSINE-PROTEIN PHOSPHATASE VHP-1"/>
    <property type="match status" value="1"/>
</dbReference>
<comment type="caution">
    <text evidence="9">The sequence shown here is derived from an EMBL/GenBank/DDBJ whole genome shotgun (WGS) entry which is preliminary data.</text>
</comment>
<dbReference type="SMART" id="SM00450">
    <property type="entry name" value="RHOD"/>
    <property type="match status" value="1"/>
</dbReference>
<dbReference type="InterPro" id="IPR016130">
    <property type="entry name" value="Tyr_Pase_AS"/>
</dbReference>
<dbReference type="InterPro" id="IPR029021">
    <property type="entry name" value="Prot-tyrosine_phosphatase-like"/>
</dbReference>
<dbReference type="PROSITE" id="PS50206">
    <property type="entry name" value="RHODANESE_3"/>
    <property type="match status" value="1"/>
</dbReference>
<organism evidence="9 10">
    <name type="scientific">Dimorphilus gyrociliatus</name>
    <dbReference type="NCBI Taxonomy" id="2664684"/>
    <lineage>
        <taxon>Eukaryota</taxon>
        <taxon>Metazoa</taxon>
        <taxon>Spiralia</taxon>
        <taxon>Lophotrochozoa</taxon>
        <taxon>Annelida</taxon>
        <taxon>Polychaeta</taxon>
        <taxon>Polychaeta incertae sedis</taxon>
        <taxon>Dinophilidae</taxon>
        <taxon>Dimorphilus</taxon>
    </lineage>
</organism>
<evidence type="ECO:0000313" key="9">
    <source>
        <dbReference type="EMBL" id="CAD5122699.1"/>
    </source>
</evidence>
<feature type="region of interest" description="Disordered" evidence="5">
    <location>
        <begin position="484"/>
        <end position="515"/>
    </location>
</feature>
<dbReference type="PANTHER" id="PTHR10159">
    <property type="entry name" value="DUAL SPECIFICITY PROTEIN PHOSPHATASE"/>
    <property type="match status" value="1"/>
</dbReference>
<feature type="region of interest" description="Disordered" evidence="5">
    <location>
        <begin position="386"/>
        <end position="448"/>
    </location>
</feature>
<dbReference type="Pfam" id="PF00782">
    <property type="entry name" value="DSPc"/>
    <property type="match status" value="1"/>
</dbReference>
<dbReference type="InterPro" id="IPR008343">
    <property type="entry name" value="MKP"/>
</dbReference>
<keyword evidence="10" id="KW-1185">Reference proteome</keyword>
<keyword evidence="3" id="KW-0378">Hydrolase</keyword>
<evidence type="ECO:0000313" key="10">
    <source>
        <dbReference type="Proteomes" id="UP000549394"/>
    </source>
</evidence>
<dbReference type="FunFam" id="3.40.250.10:FF:000020">
    <property type="entry name" value="Dual specificity protein phosphatase 8"/>
    <property type="match status" value="1"/>
</dbReference>
<dbReference type="Proteomes" id="UP000549394">
    <property type="component" value="Unassembled WGS sequence"/>
</dbReference>
<dbReference type="Pfam" id="PF00581">
    <property type="entry name" value="Rhodanese"/>
    <property type="match status" value="1"/>
</dbReference>
<comment type="similarity">
    <text evidence="1">Belongs to the protein-tyrosine phosphatase family. Non-receptor class dual specificity subfamily.</text>
</comment>
<dbReference type="EMBL" id="CAJFCJ010000018">
    <property type="protein sequence ID" value="CAD5122699.1"/>
    <property type="molecule type" value="Genomic_DNA"/>
</dbReference>
<dbReference type="GO" id="GO:0043409">
    <property type="term" value="P:negative regulation of MAPK cascade"/>
    <property type="evidence" value="ECO:0007669"/>
    <property type="project" value="TreeGrafter"/>
</dbReference>
<dbReference type="InterPro" id="IPR000340">
    <property type="entry name" value="Dual-sp_phosphatase_cat-dom"/>
</dbReference>
<dbReference type="SMART" id="SM00195">
    <property type="entry name" value="DSPc"/>
    <property type="match status" value="1"/>
</dbReference>
<protein>
    <recommendedName>
        <fullName evidence="2">protein-tyrosine-phosphatase</fullName>
        <ecNumber evidence="2">3.1.3.48</ecNumber>
    </recommendedName>
</protein>
<dbReference type="PROSITE" id="PS50056">
    <property type="entry name" value="TYR_PHOSPHATASE_2"/>
    <property type="match status" value="1"/>
</dbReference>